<evidence type="ECO:0000313" key="2">
    <source>
        <dbReference type="Proteomes" id="UP000475862"/>
    </source>
</evidence>
<evidence type="ECO:0000313" key="1">
    <source>
        <dbReference type="EMBL" id="KAE9542495.1"/>
    </source>
</evidence>
<dbReference type="OrthoDB" id="6626714at2759"/>
<dbReference type="EMBL" id="VYZN01000010">
    <property type="protein sequence ID" value="KAE9542495.1"/>
    <property type="molecule type" value="Genomic_DNA"/>
</dbReference>
<dbReference type="PANTHER" id="PTHR46113:SF1">
    <property type="entry name" value="PEPTIDASE M17 LEUCYL AMINOPEPTIDASE N-TERMINAL DOMAIN-CONTAINING PROTEIN"/>
    <property type="match status" value="1"/>
</dbReference>
<dbReference type="PANTHER" id="PTHR46113">
    <property type="entry name" value="SNAC DOMAIN-CONTAINING PROTEIN"/>
    <property type="match status" value="1"/>
</dbReference>
<keyword evidence="2" id="KW-1185">Reference proteome</keyword>
<gene>
    <name evidence="1" type="ORF">AGLY_003356</name>
</gene>
<sequence>MCFVTTSSNTGKNRESCVLLERKLGKNLFWLACRHHIFELLIGAAFQAALPLATSGPDNRLFERFQSYWSEINQSTYITANQTIILRITDEKRNDIVKFCQEMLQIKQVRDDYRELLELFIMFLGKKPTRGIRFMTLEFGVDNFWESDVVNWNESKSFKKAENVFKNFRVTNDVVEREVALIQDLNHKITHDENQLQFLLQVVSEHWMNYPDFSADLQKRANKGEVDVEVMDYTNFYDWKDYKSTQKLLKADLTLLKDMNMKSNGIPNPLAKIKPCGVPKETTNNILKNLNQIFPEN</sequence>
<proteinExistence type="predicted"/>
<name>A0A6G0U075_APHGL</name>
<protein>
    <submittedName>
        <fullName evidence="1">Uncharacterized protein</fullName>
    </submittedName>
</protein>
<dbReference type="Proteomes" id="UP000475862">
    <property type="component" value="Unassembled WGS sequence"/>
</dbReference>
<reference evidence="1 2" key="1">
    <citation type="submission" date="2019-08" db="EMBL/GenBank/DDBJ databases">
        <title>The genome of the soybean aphid Biotype 1, its phylome, world population structure and adaptation to the North American continent.</title>
        <authorList>
            <person name="Giordano R."/>
            <person name="Donthu R.K."/>
            <person name="Hernandez A.G."/>
            <person name="Wright C.L."/>
            <person name="Zimin A.V."/>
        </authorList>
    </citation>
    <scope>NUCLEOTIDE SEQUENCE [LARGE SCALE GENOMIC DNA]</scope>
    <source>
        <tissue evidence="1">Whole aphids</tissue>
    </source>
</reference>
<comment type="caution">
    <text evidence="1">The sequence shown here is derived from an EMBL/GenBank/DDBJ whole genome shotgun (WGS) entry which is preliminary data.</text>
</comment>
<organism evidence="1 2">
    <name type="scientific">Aphis glycines</name>
    <name type="common">Soybean aphid</name>
    <dbReference type="NCBI Taxonomy" id="307491"/>
    <lineage>
        <taxon>Eukaryota</taxon>
        <taxon>Metazoa</taxon>
        <taxon>Ecdysozoa</taxon>
        <taxon>Arthropoda</taxon>
        <taxon>Hexapoda</taxon>
        <taxon>Insecta</taxon>
        <taxon>Pterygota</taxon>
        <taxon>Neoptera</taxon>
        <taxon>Paraneoptera</taxon>
        <taxon>Hemiptera</taxon>
        <taxon>Sternorrhyncha</taxon>
        <taxon>Aphidomorpha</taxon>
        <taxon>Aphidoidea</taxon>
        <taxon>Aphididae</taxon>
        <taxon>Aphidini</taxon>
        <taxon>Aphis</taxon>
        <taxon>Aphis</taxon>
    </lineage>
</organism>
<dbReference type="AlphaFoldDB" id="A0A6G0U075"/>
<accession>A0A6G0U075</accession>